<comment type="subcellular location">
    <subcellularLocation>
        <location evidence="1 12">Cell membrane</location>
        <topology evidence="1 12">Multi-pass membrane protein</topology>
    </subcellularLocation>
</comment>
<sequence length="293" mass="32581">MLKIIEKTKIWFSVSLIIIIIGMGFLFYRGLNFGIDFKGGTQVVINFGKEFNKSEVDDIVKKYAPNAVTNTITNDGKAEELEIKANNFDSSKVSEVINELKEKYSLGDDALVSQDEIGASIGKELTKNSFIALAIAITCMLVYVGFRFEFNFGAAAILALVHDALITLSVYAIFYIPVNTPFIAAMLTIIGYSINDTIVIFDRIRENFKKNRRADVVEVADKSITQTMARSINTTFTTLVTIVAVYIFVPTVRDFTFPLIIGIVSGAYSSIFIASPIWVLLKKHRPKRNAVKA</sequence>
<dbReference type="GO" id="GO:0015450">
    <property type="term" value="F:protein-transporting ATPase activity"/>
    <property type="evidence" value="ECO:0007669"/>
    <property type="project" value="InterPro"/>
</dbReference>
<evidence type="ECO:0000256" key="1">
    <source>
        <dbReference type="ARBA" id="ARBA00004651"/>
    </source>
</evidence>
<evidence type="ECO:0000256" key="12">
    <source>
        <dbReference type="HAMAP-Rule" id="MF_01464"/>
    </source>
</evidence>
<evidence type="ECO:0000256" key="6">
    <source>
        <dbReference type="ARBA" id="ARBA00022989"/>
    </source>
</evidence>
<gene>
    <name evidence="12" type="primary">secF</name>
    <name evidence="14" type="ORF">SAMN05443638_104138</name>
</gene>
<comment type="subunit">
    <text evidence="12">Forms a complex with SecD. Part of the essential Sec protein translocation apparatus which comprises SecA, SecYEG and auxiliary proteins SecDF. Other proteins may also be involved.</text>
</comment>
<dbReference type="GO" id="GO:0065002">
    <property type="term" value="P:intracellular protein transmembrane transport"/>
    <property type="evidence" value="ECO:0007669"/>
    <property type="project" value="UniProtKB-UniRule"/>
</dbReference>
<dbReference type="Pfam" id="PF07549">
    <property type="entry name" value="Sec_GG"/>
    <property type="match status" value="1"/>
</dbReference>
<keyword evidence="4 12" id="KW-0812">Transmembrane</keyword>
<dbReference type="InterPro" id="IPR005665">
    <property type="entry name" value="SecF_bac"/>
</dbReference>
<feature type="transmembrane region" description="Helical" evidence="12">
    <location>
        <begin position="12"/>
        <end position="31"/>
    </location>
</feature>
<keyword evidence="3 12" id="KW-1003">Cell membrane</keyword>
<keyword evidence="7 12" id="KW-0811">Translocation</keyword>
<dbReference type="STRING" id="1533.SAMN05443638_104138"/>
<dbReference type="InterPro" id="IPR055344">
    <property type="entry name" value="SecD_SecF_C_bact"/>
</dbReference>
<evidence type="ECO:0000256" key="7">
    <source>
        <dbReference type="ARBA" id="ARBA00023010"/>
    </source>
</evidence>
<evidence type="ECO:0000256" key="3">
    <source>
        <dbReference type="ARBA" id="ARBA00022475"/>
    </source>
</evidence>
<keyword evidence="15" id="KW-1185">Reference proteome</keyword>
<feature type="transmembrane region" description="Helical" evidence="12">
    <location>
        <begin position="232"/>
        <end position="249"/>
    </location>
</feature>
<evidence type="ECO:0000256" key="10">
    <source>
        <dbReference type="ARBA" id="ARBA00060856"/>
    </source>
</evidence>
<evidence type="ECO:0000256" key="11">
    <source>
        <dbReference type="ARBA" id="ARBA00061053"/>
    </source>
</evidence>
<proteinExistence type="inferred from homology"/>
<dbReference type="PANTHER" id="PTHR30081">
    <property type="entry name" value="PROTEIN-EXPORT MEMBRANE PROTEIN SEC"/>
    <property type="match status" value="1"/>
</dbReference>
<organism evidence="14 15">
    <name type="scientific">Clostridium fallax</name>
    <dbReference type="NCBI Taxonomy" id="1533"/>
    <lineage>
        <taxon>Bacteria</taxon>
        <taxon>Bacillati</taxon>
        <taxon>Bacillota</taxon>
        <taxon>Clostridia</taxon>
        <taxon>Eubacteriales</taxon>
        <taxon>Clostridiaceae</taxon>
        <taxon>Clostridium</taxon>
    </lineage>
</organism>
<keyword evidence="5 12" id="KW-0653">Protein transport</keyword>
<evidence type="ECO:0000256" key="4">
    <source>
        <dbReference type="ARBA" id="ARBA00022692"/>
    </source>
</evidence>
<comment type="similarity">
    <text evidence="11">In the N-terminal section; belongs to the SecD/SecF family. SecD subfamily.</text>
</comment>
<dbReference type="GO" id="GO:0006605">
    <property type="term" value="P:protein targeting"/>
    <property type="evidence" value="ECO:0007669"/>
    <property type="project" value="UniProtKB-UniRule"/>
</dbReference>
<dbReference type="InterPro" id="IPR048634">
    <property type="entry name" value="SecD_SecF_C"/>
</dbReference>
<dbReference type="SUPFAM" id="SSF82866">
    <property type="entry name" value="Multidrug efflux transporter AcrB transmembrane domain"/>
    <property type="match status" value="1"/>
</dbReference>
<evidence type="ECO:0000259" key="13">
    <source>
        <dbReference type="Pfam" id="PF02355"/>
    </source>
</evidence>
<dbReference type="RefSeq" id="WP_072893359.1">
    <property type="nucleotide sequence ID" value="NZ_FQVM01000004.1"/>
</dbReference>
<dbReference type="FunFam" id="1.20.1640.10:FF:000024">
    <property type="entry name" value="Multifunctional fusion protein"/>
    <property type="match status" value="1"/>
</dbReference>
<dbReference type="InterPro" id="IPR022645">
    <property type="entry name" value="SecD/SecF_bac"/>
</dbReference>
<comment type="similarity">
    <text evidence="10">In the C-terminal section; belongs to the SecD/SecF family. SecF subfamily.</text>
</comment>
<dbReference type="GO" id="GO:0043952">
    <property type="term" value="P:protein transport by the Sec complex"/>
    <property type="evidence" value="ECO:0007669"/>
    <property type="project" value="UniProtKB-UniRule"/>
</dbReference>
<feature type="transmembrane region" description="Helical" evidence="12">
    <location>
        <begin position="129"/>
        <end position="146"/>
    </location>
</feature>
<comment type="function">
    <text evidence="9 12">Part of the Sec protein translocase complex. Interacts with the SecYEG preprotein conducting channel. SecDF uses the proton motive force (PMF) to complete protein translocation after the ATP-dependent function of SecA.</text>
</comment>
<dbReference type="GO" id="GO:0005886">
    <property type="term" value="C:plasma membrane"/>
    <property type="evidence" value="ECO:0007669"/>
    <property type="project" value="UniProtKB-SubCell"/>
</dbReference>
<feature type="domain" description="Protein export membrane protein SecD/SecF C-terminal" evidence="13">
    <location>
        <begin position="108"/>
        <end position="283"/>
    </location>
</feature>
<dbReference type="InterPro" id="IPR022813">
    <property type="entry name" value="SecD/SecF_arch_bac"/>
</dbReference>
<evidence type="ECO:0000313" key="14">
    <source>
        <dbReference type="EMBL" id="SHE54227.1"/>
    </source>
</evidence>
<dbReference type="NCBIfam" id="TIGR00916">
    <property type="entry name" value="2A0604s01"/>
    <property type="match status" value="1"/>
</dbReference>
<dbReference type="EMBL" id="FQVM01000004">
    <property type="protein sequence ID" value="SHE54227.1"/>
    <property type="molecule type" value="Genomic_DNA"/>
</dbReference>
<dbReference type="Proteomes" id="UP000184035">
    <property type="component" value="Unassembled WGS sequence"/>
</dbReference>
<accession>A0A1M4UC94</accession>
<dbReference type="AlphaFoldDB" id="A0A1M4UC94"/>
<dbReference type="OrthoDB" id="9805019at2"/>
<comment type="similarity">
    <text evidence="12">Belongs to the SecD/SecF family. SecF subfamily.</text>
</comment>
<keyword evidence="6 12" id="KW-1133">Transmembrane helix</keyword>
<dbReference type="HAMAP" id="MF_01464_B">
    <property type="entry name" value="SecF_B"/>
    <property type="match status" value="1"/>
</dbReference>
<keyword evidence="2 12" id="KW-0813">Transport</keyword>
<evidence type="ECO:0000256" key="2">
    <source>
        <dbReference type="ARBA" id="ARBA00022448"/>
    </source>
</evidence>
<name>A0A1M4UC94_9CLOT</name>
<evidence type="ECO:0000313" key="15">
    <source>
        <dbReference type="Proteomes" id="UP000184035"/>
    </source>
</evidence>
<dbReference type="PRINTS" id="PR01755">
    <property type="entry name" value="SECFTRNLCASE"/>
</dbReference>
<feature type="transmembrane region" description="Helical" evidence="12">
    <location>
        <begin position="153"/>
        <end position="176"/>
    </location>
</feature>
<dbReference type="NCBIfam" id="TIGR00966">
    <property type="entry name" value="transloc_SecF"/>
    <property type="match status" value="1"/>
</dbReference>
<keyword evidence="8 12" id="KW-0472">Membrane</keyword>
<feature type="transmembrane region" description="Helical" evidence="12">
    <location>
        <begin position="182"/>
        <end position="201"/>
    </location>
</feature>
<dbReference type="PANTHER" id="PTHR30081:SF8">
    <property type="entry name" value="PROTEIN TRANSLOCASE SUBUNIT SECF"/>
    <property type="match status" value="1"/>
</dbReference>
<evidence type="ECO:0000256" key="8">
    <source>
        <dbReference type="ARBA" id="ARBA00023136"/>
    </source>
</evidence>
<protein>
    <recommendedName>
        <fullName evidence="12">Protein-export membrane protein SecF</fullName>
    </recommendedName>
</protein>
<dbReference type="Pfam" id="PF02355">
    <property type="entry name" value="SecD_SecF_C"/>
    <property type="match status" value="1"/>
</dbReference>
<dbReference type="Gene3D" id="1.20.1640.10">
    <property type="entry name" value="Multidrug efflux transporter AcrB transmembrane domain"/>
    <property type="match status" value="1"/>
</dbReference>
<reference evidence="14 15" key="1">
    <citation type="submission" date="2016-11" db="EMBL/GenBank/DDBJ databases">
        <authorList>
            <person name="Jaros S."/>
            <person name="Januszkiewicz K."/>
            <person name="Wedrychowicz H."/>
        </authorList>
    </citation>
    <scope>NUCLEOTIDE SEQUENCE [LARGE SCALE GENOMIC DNA]</scope>
    <source>
        <strain evidence="14 15">DSM 2631</strain>
    </source>
</reference>
<feature type="transmembrane region" description="Helical" evidence="12">
    <location>
        <begin position="255"/>
        <end position="281"/>
    </location>
</feature>
<evidence type="ECO:0000256" key="9">
    <source>
        <dbReference type="ARBA" id="ARBA00059018"/>
    </source>
</evidence>
<evidence type="ECO:0000256" key="5">
    <source>
        <dbReference type="ARBA" id="ARBA00022927"/>
    </source>
</evidence>
<dbReference type="InterPro" id="IPR022646">
    <property type="entry name" value="SecD/SecF_CS"/>
</dbReference>